<dbReference type="InterPro" id="IPR000182">
    <property type="entry name" value="GNAT_dom"/>
</dbReference>
<accession>A0ABS4WJM9</accession>
<dbReference type="SUPFAM" id="SSF55729">
    <property type="entry name" value="Acyl-CoA N-acyltransferases (Nat)"/>
    <property type="match status" value="1"/>
</dbReference>
<sequence>MNFVKVRPAVPRDLPPVHEILTQMPGWENPLRYGFRDENLVAIDHRGQVIGWLNGNHVSEAWRGVLGYDMPENWRCSFITCLIVDEVHRSAGVGRMLMETFARDSTTAGRDTIVASPQSGDDELALLRFYSRQGYRRAESGQVHRGPHGPQDDIPLPMQEEWVEASTPDPESEAAINEYMRKLGYKG</sequence>
<reference evidence="2 3" key="1">
    <citation type="submission" date="2021-03" db="EMBL/GenBank/DDBJ databases">
        <title>Sequencing the genomes of 1000 actinobacteria strains.</title>
        <authorList>
            <person name="Klenk H.-P."/>
        </authorList>
    </citation>
    <scope>NUCLEOTIDE SEQUENCE [LARGE SCALE GENOMIC DNA]</scope>
    <source>
        <strain evidence="2 3">DSM 15454</strain>
    </source>
</reference>
<feature type="domain" description="N-acetyltransferase" evidence="1">
    <location>
        <begin position="4"/>
        <end position="163"/>
    </location>
</feature>
<comment type="caution">
    <text evidence="2">The sequence shown here is derived from an EMBL/GenBank/DDBJ whole genome shotgun (WGS) entry which is preliminary data.</text>
</comment>
<dbReference type="CDD" id="cd04301">
    <property type="entry name" value="NAT_SF"/>
    <property type="match status" value="1"/>
</dbReference>
<evidence type="ECO:0000313" key="2">
    <source>
        <dbReference type="EMBL" id="MBP2375759.1"/>
    </source>
</evidence>
<dbReference type="Gene3D" id="3.40.630.30">
    <property type="match status" value="1"/>
</dbReference>
<organism evidence="2 3">
    <name type="scientific">Paeniglutamicibacter psychrophenolicus</name>
    <dbReference type="NCBI Taxonomy" id="257454"/>
    <lineage>
        <taxon>Bacteria</taxon>
        <taxon>Bacillati</taxon>
        <taxon>Actinomycetota</taxon>
        <taxon>Actinomycetes</taxon>
        <taxon>Micrococcales</taxon>
        <taxon>Micrococcaceae</taxon>
        <taxon>Paeniglutamicibacter</taxon>
    </lineage>
</organism>
<dbReference type="Proteomes" id="UP000766570">
    <property type="component" value="Unassembled WGS sequence"/>
</dbReference>
<name>A0ABS4WJM9_9MICC</name>
<dbReference type="Pfam" id="PF00583">
    <property type="entry name" value="Acetyltransf_1"/>
    <property type="match status" value="1"/>
</dbReference>
<gene>
    <name evidence="2" type="ORF">JOF46_003671</name>
</gene>
<proteinExistence type="predicted"/>
<protein>
    <submittedName>
        <fullName evidence="2">GNAT superfamily N-acetyltransferase</fullName>
    </submittedName>
</protein>
<keyword evidence="3" id="KW-1185">Reference proteome</keyword>
<evidence type="ECO:0000313" key="3">
    <source>
        <dbReference type="Proteomes" id="UP000766570"/>
    </source>
</evidence>
<dbReference type="RefSeq" id="WP_209909853.1">
    <property type="nucleotide sequence ID" value="NZ_BAAAMI010000016.1"/>
</dbReference>
<dbReference type="InterPro" id="IPR016181">
    <property type="entry name" value="Acyl_CoA_acyltransferase"/>
</dbReference>
<dbReference type="EMBL" id="JAGIOE010000001">
    <property type="protein sequence ID" value="MBP2375759.1"/>
    <property type="molecule type" value="Genomic_DNA"/>
</dbReference>
<dbReference type="PROSITE" id="PS51186">
    <property type="entry name" value="GNAT"/>
    <property type="match status" value="1"/>
</dbReference>
<evidence type="ECO:0000259" key="1">
    <source>
        <dbReference type="PROSITE" id="PS51186"/>
    </source>
</evidence>